<evidence type="ECO:0000256" key="2">
    <source>
        <dbReference type="ARBA" id="ARBA00003670"/>
    </source>
</evidence>
<dbReference type="RefSeq" id="WP_009576230.1">
    <property type="nucleotide sequence ID" value="NZ_AEIG01000061.1"/>
</dbReference>
<dbReference type="GO" id="GO:0000287">
    <property type="term" value="F:magnesium ion binding"/>
    <property type="evidence" value="ECO:0007669"/>
    <property type="project" value="UniProtKB-UniRule"/>
</dbReference>
<evidence type="ECO:0000256" key="5">
    <source>
        <dbReference type="ARBA" id="ARBA00022419"/>
    </source>
</evidence>
<evidence type="ECO:0000256" key="6">
    <source>
        <dbReference type="ARBA" id="ARBA00022842"/>
    </source>
</evidence>
<comment type="similarity">
    <text evidence="3 10">Belongs to the PEPCase type 1 family.</text>
</comment>
<proteinExistence type="inferred from homology"/>
<keyword evidence="7 10" id="KW-0456">Lyase</keyword>
<dbReference type="Gene3D" id="1.20.1440.90">
    <property type="entry name" value="Phosphoenolpyruvate/pyruvate domain"/>
    <property type="match status" value="1"/>
</dbReference>
<dbReference type="InterPro" id="IPR021135">
    <property type="entry name" value="PEP_COase"/>
</dbReference>
<dbReference type="AlphaFoldDB" id="F3L364"/>
<dbReference type="InterPro" id="IPR022805">
    <property type="entry name" value="PEP_COase_bac/pln-type"/>
</dbReference>
<dbReference type="Proteomes" id="UP000005615">
    <property type="component" value="Unassembled WGS sequence"/>
</dbReference>
<comment type="catalytic activity">
    <reaction evidence="9 10">
        <text>oxaloacetate + phosphate = phosphoenolpyruvate + hydrogencarbonate</text>
        <dbReference type="Rhea" id="RHEA:28370"/>
        <dbReference type="ChEBI" id="CHEBI:16452"/>
        <dbReference type="ChEBI" id="CHEBI:17544"/>
        <dbReference type="ChEBI" id="CHEBI:43474"/>
        <dbReference type="ChEBI" id="CHEBI:58702"/>
        <dbReference type="EC" id="4.1.1.31"/>
    </reaction>
</comment>
<dbReference type="PROSITE" id="PS00781">
    <property type="entry name" value="PEPCASE_1"/>
    <property type="match status" value="1"/>
</dbReference>
<dbReference type="Pfam" id="PF00311">
    <property type="entry name" value="PEPcase"/>
    <property type="match status" value="1"/>
</dbReference>
<dbReference type="InterPro" id="IPR018129">
    <property type="entry name" value="PEP_COase_Lys_AS"/>
</dbReference>
<keyword evidence="8 10" id="KW-0120">Carbon dioxide fixation</keyword>
<dbReference type="GO" id="GO:0015977">
    <property type="term" value="P:carbon fixation"/>
    <property type="evidence" value="ECO:0007669"/>
    <property type="project" value="UniProtKB-UniRule"/>
</dbReference>
<feature type="active site" evidence="10">
    <location>
        <position position="541"/>
    </location>
</feature>
<name>F3L364_9GAMM</name>
<dbReference type="STRING" id="2518989.IMCC3088_2056"/>
<dbReference type="GO" id="GO:0005829">
    <property type="term" value="C:cytosol"/>
    <property type="evidence" value="ECO:0007669"/>
    <property type="project" value="TreeGrafter"/>
</dbReference>
<dbReference type="OrthoDB" id="9768133at2"/>
<dbReference type="EC" id="4.1.1.31" evidence="4 10"/>
<dbReference type="SUPFAM" id="SSF51621">
    <property type="entry name" value="Phosphoenolpyruvate/pyruvate domain"/>
    <property type="match status" value="1"/>
</dbReference>
<dbReference type="eggNOG" id="COG2352">
    <property type="taxonomic scope" value="Bacteria"/>
</dbReference>
<dbReference type="GO" id="GO:0006107">
    <property type="term" value="P:oxaloacetate metabolic process"/>
    <property type="evidence" value="ECO:0007669"/>
    <property type="project" value="UniProtKB-UniRule"/>
</dbReference>
<dbReference type="InterPro" id="IPR033129">
    <property type="entry name" value="PEPCASE_His_AS"/>
</dbReference>
<sequence length="873" mass="97195">MSPANTSSNTESLRKHVKLLGRLLGEIISEAEGEAFYETVEAIRRLSKSARAKNDFEDLQHLLSPISNEKALGVARAFGQFLTLANIADQHHSTSHDFGQNPAAILREAASKLQNIDARQQVLEDALDNLKIDLVLTAHPTEIIRRTMINKYAEIDQCLGMLEHEDTPSKQVKIVARLRSLITQIWYSRDFRVNRPSPIDEAKGGYAVVERSLWQAVPDFLRELDLMREQLNLPEAKLDWTPVKFSSWMGGDRDGNPNVTAAITQETLLLSQWQAADLLSHDLNTLIEELSVTECNQSVRDHVGDAHEPYRSLLRPLRDLLEKQRTALMHAIKDDKAAPIPLTKAQVLAPLELTYTSLHECGMSIIAKGLLLDVIRRVHAFGPHLVTLDIRQESGRHSQAIAEIVAALGLGDYHQWTESERCEFLLKELNNPRPLLPRSFTGSNEVNEVLQTTRVIASHPREAFGAYVISMASSASDVLSVYLLMKEAGCQSMLPVAPLFETLSDLQNAQSVVQQLFELEGFCDYIKHYMMVMIGYSDSAKDAGVLAASWAQYQAQEALIKTCQAKGVALTLFHGRGGTIGRGGAPAQAALLSQPPGSLAQGLRVTEQGEMIRTKLGLPALAGNTLALYSSAILQANVSPPPKPKQEWRELMHGLADASCQHYRDYVRHNPDFLVYFREATPEQELANLPLGSRPARRRSGGGIETLRAIPWIFAWSQNRLLLPAWLGAGQALAEAIKDSNHQSVIQQMIADWPFFRTRISMLEMVFAKADLLIAEYYDDTLVSADYLPLGIALRQQLQQDATTVLDLLNQDQLLQHDEWGKESIRLRNIYTAPLNLLQAELLRRERNQNDTLVEQAIMVSIAGVAAGMRNTG</sequence>
<keyword evidence="6 10" id="KW-0460">Magnesium</keyword>
<accession>F3L364</accession>
<comment type="subunit">
    <text evidence="10">Homotetramer.</text>
</comment>
<dbReference type="PROSITE" id="PS00393">
    <property type="entry name" value="PEPCASE_2"/>
    <property type="match status" value="1"/>
</dbReference>
<dbReference type="NCBIfam" id="NF000584">
    <property type="entry name" value="PRK00009.1"/>
    <property type="match status" value="1"/>
</dbReference>
<organism evidence="11 12">
    <name type="scientific">Aequoribacter fuscus</name>
    <dbReference type="NCBI Taxonomy" id="2518989"/>
    <lineage>
        <taxon>Bacteria</taxon>
        <taxon>Pseudomonadati</taxon>
        <taxon>Pseudomonadota</taxon>
        <taxon>Gammaproteobacteria</taxon>
        <taxon>Cellvibrionales</taxon>
        <taxon>Halieaceae</taxon>
        <taxon>Aequoribacter</taxon>
    </lineage>
</organism>
<comment type="function">
    <text evidence="2 10">Forms oxaloacetate, a four-carbon dicarboxylic acid source for the tricarboxylic acid cycle.</text>
</comment>
<dbReference type="GO" id="GO:0008964">
    <property type="term" value="F:phosphoenolpyruvate carboxylase activity"/>
    <property type="evidence" value="ECO:0007669"/>
    <property type="project" value="UniProtKB-UniRule"/>
</dbReference>
<evidence type="ECO:0000256" key="8">
    <source>
        <dbReference type="ARBA" id="ARBA00023300"/>
    </source>
</evidence>
<reference evidence="11" key="1">
    <citation type="journal article" date="2011" name="J. Bacteriol.">
        <title>Genome sequence of strain IMCC3088, a proteorhodopsin-containing marine bacterium belonging to the OM60/NOR5 clade.</title>
        <authorList>
            <person name="Jang Y."/>
            <person name="Oh H.M."/>
            <person name="Kang I."/>
            <person name="Lee K."/>
            <person name="Yang S.J."/>
            <person name="Cho J.C."/>
        </authorList>
    </citation>
    <scope>NUCLEOTIDE SEQUENCE [LARGE SCALE GENOMIC DNA]</scope>
    <source>
        <strain evidence="11">IMCC3088</strain>
    </source>
</reference>
<dbReference type="PRINTS" id="PR00150">
    <property type="entry name" value="PEPCARBXLASE"/>
</dbReference>
<dbReference type="HAMAP" id="MF_00595">
    <property type="entry name" value="PEPcase_type1"/>
    <property type="match status" value="1"/>
</dbReference>
<evidence type="ECO:0000313" key="11">
    <source>
        <dbReference type="EMBL" id="EGG29215.1"/>
    </source>
</evidence>
<comment type="cofactor">
    <cofactor evidence="1 10">
        <name>Mg(2+)</name>
        <dbReference type="ChEBI" id="CHEBI:18420"/>
    </cofactor>
</comment>
<dbReference type="GO" id="GO:0006099">
    <property type="term" value="P:tricarboxylic acid cycle"/>
    <property type="evidence" value="ECO:0007669"/>
    <property type="project" value="InterPro"/>
</dbReference>
<comment type="caution">
    <text evidence="11">The sequence shown here is derived from an EMBL/GenBank/DDBJ whole genome shotgun (WGS) entry which is preliminary data.</text>
</comment>
<evidence type="ECO:0000256" key="4">
    <source>
        <dbReference type="ARBA" id="ARBA00012305"/>
    </source>
</evidence>
<protein>
    <recommendedName>
        <fullName evidence="5 10">Phosphoenolpyruvate carboxylase</fullName>
        <shortName evidence="10">PEPC</shortName>
        <shortName evidence="10">PEPCase</shortName>
        <ecNumber evidence="4 10">4.1.1.31</ecNumber>
    </recommendedName>
</protein>
<dbReference type="EMBL" id="AEIG01000061">
    <property type="protein sequence ID" value="EGG29215.1"/>
    <property type="molecule type" value="Genomic_DNA"/>
</dbReference>
<keyword evidence="11" id="KW-0670">Pyruvate</keyword>
<dbReference type="InterPro" id="IPR015813">
    <property type="entry name" value="Pyrv/PenolPyrv_kinase-like_dom"/>
</dbReference>
<dbReference type="PANTHER" id="PTHR30523">
    <property type="entry name" value="PHOSPHOENOLPYRUVATE CARBOXYLASE"/>
    <property type="match status" value="1"/>
</dbReference>
<evidence type="ECO:0000256" key="9">
    <source>
        <dbReference type="ARBA" id="ARBA00048995"/>
    </source>
</evidence>
<evidence type="ECO:0000256" key="7">
    <source>
        <dbReference type="ARBA" id="ARBA00023239"/>
    </source>
</evidence>
<evidence type="ECO:0000256" key="1">
    <source>
        <dbReference type="ARBA" id="ARBA00001946"/>
    </source>
</evidence>
<gene>
    <name evidence="10" type="primary">ppc</name>
    <name evidence="11" type="ORF">IMCC3088_2056</name>
</gene>
<evidence type="ECO:0000256" key="3">
    <source>
        <dbReference type="ARBA" id="ARBA00008346"/>
    </source>
</evidence>
<keyword evidence="12" id="KW-1185">Reference proteome</keyword>
<feature type="active site" evidence="10">
    <location>
        <position position="139"/>
    </location>
</feature>
<dbReference type="PANTHER" id="PTHR30523:SF6">
    <property type="entry name" value="PHOSPHOENOLPYRUVATE CARBOXYLASE"/>
    <property type="match status" value="1"/>
</dbReference>
<evidence type="ECO:0000256" key="10">
    <source>
        <dbReference type="HAMAP-Rule" id="MF_00595"/>
    </source>
</evidence>
<evidence type="ECO:0000313" key="12">
    <source>
        <dbReference type="Proteomes" id="UP000005615"/>
    </source>
</evidence>